<accession>A0A7R8CYD8</accession>
<organism evidence="4 5">
    <name type="scientific">Lepeophtheirus salmonis</name>
    <name type="common">Salmon louse</name>
    <name type="synonym">Caligus salmonis</name>
    <dbReference type="NCBI Taxonomy" id="72036"/>
    <lineage>
        <taxon>Eukaryota</taxon>
        <taxon>Metazoa</taxon>
        <taxon>Ecdysozoa</taxon>
        <taxon>Arthropoda</taxon>
        <taxon>Crustacea</taxon>
        <taxon>Multicrustacea</taxon>
        <taxon>Hexanauplia</taxon>
        <taxon>Copepoda</taxon>
        <taxon>Siphonostomatoida</taxon>
        <taxon>Caligidae</taxon>
        <taxon>Lepeophtheirus</taxon>
    </lineage>
</organism>
<keyword evidence="5" id="KW-1185">Reference proteome</keyword>
<reference evidence="4" key="1">
    <citation type="submission" date="2021-02" db="EMBL/GenBank/DDBJ databases">
        <authorList>
            <person name="Bekaert M."/>
        </authorList>
    </citation>
    <scope>NUCLEOTIDE SEQUENCE</scope>
    <source>
        <strain evidence="4">IoA-00</strain>
    </source>
</reference>
<sequence>MMAVLVGMLLQITEDGWLAPTTLSLLLVATSFILAALMHPKEILCLPCGLIYYVTIPSMYLLLVIYSIFNLNVISWGTREAGEASSTKDSKSTWRDAVLHSVATSSSLTIPQPTNQQSRRFSSIGMTLYPREDNDDTEEDEYSVRPRNYLENPHWMDDTIIKKFFLLQEQKNQIFINWPLDALANITFIRYQNSVAIDISYEYLKLEPIGLVFIAFFASVLIVQIIGMLLHRLFTFMHILSMNPIKKYLQGDMRFKNLVDDYLKYKKNVETRSTSVRFDTDEDTNNDLDMDEDNLQLYKYKSSYRRMSLHPQFLQDNNLMKDSFP</sequence>
<name>A0A7R8CYD8_LEPSM</name>
<dbReference type="AlphaFoldDB" id="A0A7R8CYD8"/>
<evidence type="ECO:0000313" key="4">
    <source>
        <dbReference type="EMBL" id="CAF2968550.1"/>
    </source>
</evidence>
<dbReference type="PANTHER" id="PTHR22914:SF42">
    <property type="entry name" value="CHITIN SYNTHASE"/>
    <property type="match status" value="1"/>
</dbReference>
<evidence type="ECO:0000256" key="1">
    <source>
        <dbReference type="ARBA" id="ARBA00004141"/>
    </source>
</evidence>
<proteinExistence type="predicted"/>
<gene>
    <name evidence="4" type="ORF">LSAA_11252</name>
</gene>
<dbReference type="GO" id="GO:0006031">
    <property type="term" value="P:chitin biosynthetic process"/>
    <property type="evidence" value="ECO:0007669"/>
    <property type="project" value="TreeGrafter"/>
</dbReference>
<keyword evidence="4" id="KW-0808">Transferase</keyword>
<comment type="subcellular location">
    <subcellularLocation>
        <location evidence="1">Membrane</location>
        <topology evidence="1">Multi-pass membrane protein</topology>
    </subcellularLocation>
</comment>
<dbReference type="GO" id="GO:0071944">
    <property type="term" value="C:cell periphery"/>
    <property type="evidence" value="ECO:0007669"/>
    <property type="project" value="TreeGrafter"/>
</dbReference>
<protein>
    <submittedName>
        <fullName evidence="4">CHS1</fullName>
        <ecNumber evidence="4">2.4.1.16</ecNumber>
    </submittedName>
</protein>
<evidence type="ECO:0000256" key="3">
    <source>
        <dbReference type="ARBA" id="ARBA00023136"/>
    </source>
</evidence>
<keyword evidence="4" id="KW-0328">Glycosyltransferase</keyword>
<dbReference type="PANTHER" id="PTHR22914">
    <property type="entry name" value="CHITIN SYNTHASE"/>
    <property type="match status" value="1"/>
</dbReference>
<dbReference type="OrthoDB" id="370884at2759"/>
<keyword evidence="3" id="KW-0472">Membrane</keyword>
<evidence type="ECO:0000313" key="5">
    <source>
        <dbReference type="Proteomes" id="UP000675881"/>
    </source>
</evidence>
<keyword evidence="2" id="KW-0812">Transmembrane</keyword>
<dbReference type="EMBL" id="HG994585">
    <property type="protein sequence ID" value="CAF2968550.1"/>
    <property type="molecule type" value="Genomic_DNA"/>
</dbReference>
<dbReference type="InterPro" id="IPR004835">
    <property type="entry name" value="Chitin_synth"/>
</dbReference>
<dbReference type="Proteomes" id="UP000675881">
    <property type="component" value="Chromosome 6"/>
</dbReference>
<dbReference type="EC" id="2.4.1.16" evidence="4"/>
<dbReference type="GO" id="GO:0016020">
    <property type="term" value="C:membrane"/>
    <property type="evidence" value="ECO:0007669"/>
    <property type="project" value="UniProtKB-SubCell"/>
</dbReference>
<evidence type="ECO:0000256" key="2">
    <source>
        <dbReference type="ARBA" id="ARBA00022692"/>
    </source>
</evidence>
<dbReference type="GO" id="GO:0004100">
    <property type="term" value="F:chitin synthase activity"/>
    <property type="evidence" value="ECO:0007669"/>
    <property type="project" value="UniProtKB-EC"/>
</dbReference>